<accession>A0A2P1PRS9</accession>
<dbReference type="KEGG" id="xba:C7S18_10270"/>
<gene>
    <name evidence="1" type="ORF">C7S18_10270</name>
</gene>
<dbReference type="AlphaFoldDB" id="A0A2P1PRS9"/>
<reference evidence="1 2" key="2">
    <citation type="submission" date="2018-03" db="EMBL/GenBank/DDBJ databases">
        <authorList>
            <person name="Keele B.F."/>
        </authorList>
    </citation>
    <scope>NUCLEOTIDE SEQUENCE [LARGE SCALE GENOMIC DNA]</scope>
    <source>
        <strain evidence="1 2">D13</strain>
    </source>
</reference>
<name>A0A2P1PRS9_9GAMM</name>
<reference evidence="1 2" key="1">
    <citation type="submission" date="2018-03" db="EMBL/GenBank/DDBJ databases">
        <title>Ahniella affigens gen. nov., sp. nov., a gammaproteobacterium isolated from sandy soil near a stream.</title>
        <authorList>
            <person name="Ko Y."/>
            <person name="Kim J.-H."/>
        </authorList>
    </citation>
    <scope>NUCLEOTIDE SEQUENCE [LARGE SCALE GENOMIC DNA]</scope>
    <source>
        <strain evidence="1 2">D13</strain>
    </source>
</reference>
<dbReference type="RefSeq" id="WP_106891477.1">
    <property type="nucleotide sequence ID" value="NZ_CP027860.1"/>
</dbReference>
<evidence type="ECO:0000313" key="1">
    <source>
        <dbReference type="EMBL" id="AVP97556.1"/>
    </source>
</evidence>
<proteinExistence type="predicted"/>
<dbReference type="EMBL" id="CP027860">
    <property type="protein sequence ID" value="AVP97556.1"/>
    <property type="molecule type" value="Genomic_DNA"/>
</dbReference>
<dbReference type="Proteomes" id="UP000241074">
    <property type="component" value="Chromosome"/>
</dbReference>
<organism evidence="1 2">
    <name type="scientific">Ahniella affigens</name>
    <dbReference type="NCBI Taxonomy" id="2021234"/>
    <lineage>
        <taxon>Bacteria</taxon>
        <taxon>Pseudomonadati</taxon>
        <taxon>Pseudomonadota</taxon>
        <taxon>Gammaproteobacteria</taxon>
        <taxon>Lysobacterales</taxon>
        <taxon>Rhodanobacteraceae</taxon>
        <taxon>Ahniella</taxon>
    </lineage>
</organism>
<sequence>MANEIDRWVSHDPANFTMVFKPVILSSNIKQAGLRPYHPKVGIDGPCNFRLKRADHDDVAVVEVLGNASKWDDKFKAVLTSLRFKVVNPGTDEEFLEDDVVAGGAANAMEGWKVIRWTIEETGWDLESEARRLMTLTDRIYWENTATGEKGFSSYVWKPYIKPK</sequence>
<evidence type="ECO:0000313" key="2">
    <source>
        <dbReference type="Proteomes" id="UP000241074"/>
    </source>
</evidence>
<keyword evidence="2" id="KW-1185">Reference proteome</keyword>
<protein>
    <submittedName>
        <fullName evidence="1">Uncharacterized protein</fullName>
    </submittedName>
</protein>